<gene>
    <name evidence="1" type="ORF">OHC33_000145</name>
</gene>
<accession>A0AAN8F7C7</accession>
<evidence type="ECO:0000313" key="2">
    <source>
        <dbReference type="Proteomes" id="UP001316803"/>
    </source>
</evidence>
<name>A0AAN8F7C7_9EURO</name>
<dbReference type="Proteomes" id="UP001316803">
    <property type="component" value="Unassembled WGS sequence"/>
</dbReference>
<reference evidence="1 2" key="1">
    <citation type="submission" date="2022-12" db="EMBL/GenBank/DDBJ databases">
        <title>Genomic features and morphological characterization of a novel Knufia sp. strain isolated from spacecraft assembly facility.</title>
        <authorList>
            <person name="Teixeira M."/>
            <person name="Chander A.M."/>
            <person name="Stajich J.E."/>
            <person name="Venkateswaran K."/>
        </authorList>
    </citation>
    <scope>NUCLEOTIDE SEQUENCE [LARGE SCALE GENOMIC DNA]</scope>
    <source>
        <strain evidence="1 2">FJI-L2-BK-P2</strain>
    </source>
</reference>
<keyword evidence="2" id="KW-1185">Reference proteome</keyword>
<comment type="caution">
    <text evidence="1">The sequence shown here is derived from an EMBL/GenBank/DDBJ whole genome shotgun (WGS) entry which is preliminary data.</text>
</comment>
<dbReference type="AlphaFoldDB" id="A0AAN8F7C7"/>
<proteinExistence type="predicted"/>
<organism evidence="1 2">
    <name type="scientific">Knufia fluminis</name>
    <dbReference type="NCBI Taxonomy" id="191047"/>
    <lineage>
        <taxon>Eukaryota</taxon>
        <taxon>Fungi</taxon>
        <taxon>Dikarya</taxon>
        <taxon>Ascomycota</taxon>
        <taxon>Pezizomycotina</taxon>
        <taxon>Eurotiomycetes</taxon>
        <taxon>Chaetothyriomycetidae</taxon>
        <taxon>Chaetothyriales</taxon>
        <taxon>Trichomeriaceae</taxon>
        <taxon>Knufia</taxon>
    </lineage>
</organism>
<dbReference type="EMBL" id="JAKLMC020000001">
    <property type="protein sequence ID" value="KAK5958303.1"/>
    <property type="molecule type" value="Genomic_DNA"/>
</dbReference>
<protein>
    <submittedName>
        <fullName evidence="1">Uncharacterized protein</fullName>
    </submittedName>
</protein>
<evidence type="ECO:0000313" key="1">
    <source>
        <dbReference type="EMBL" id="KAK5958303.1"/>
    </source>
</evidence>
<sequence>MTTTAPPTTLLSLPTNITILSLAIPFPPTAPANFPSLLQDSFAKATNNNIHLEHHTVDTHLPATESLSGLPSLISSREWDVISIGFGLRGNKELTGLFEGLVNLVVEGVCRGGDGEGQGKRTRLAFAVVPDEICEAAGRVLG</sequence>